<dbReference type="InterPro" id="IPR046623">
    <property type="entry name" value="DUF6536"/>
</dbReference>
<feature type="domain" description="DUF6536" evidence="2">
    <location>
        <begin position="28"/>
        <end position="179"/>
    </location>
</feature>
<keyword evidence="4" id="KW-1185">Reference proteome</keyword>
<reference evidence="3" key="1">
    <citation type="journal article" date="2020" name="Stud. Mycol.">
        <title>101 Dothideomycetes genomes: a test case for predicting lifestyles and emergence of pathogens.</title>
        <authorList>
            <person name="Haridas S."/>
            <person name="Albert R."/>
            <person name="Binder M."/>
            <person name="Bloem J."/>
            <person name="Labutti K."/>
            <person name="Salamov A."/>
            <person name="Andreopoulos B."/>
            <person name="Baker S."/>
            <person name="Barry K."/>
            <person name="Bills G."/>
            <person name="Bluhm B."/>
            <person name="Cannon C."/>
            <person name="Castanera R."/>
            <person name="Culley D."/>
            <person name="Daum C."/>
            <person name="Ezra D."/>
            <person name="Gonzalez J."/>
            <person name="Henrissat B."/>
            <person name="Kuo A."/>
            <person name="Liang C."/>
            <person name="Lipzen A."/>
            <person name="Lutzoni F."/>
            <person name="Magnuson J."/>
            <person name="Mondo S."/>
            <person name="Nolan M."/>
            <person name="Ohm R."/>
            <person name="Pangilinan J."/>
            <person name="Park H.-J."/>
            <person name="Ramirez L."/>
            <person name="Alfaro M."/>
            <person name="Sun H."/>
            <person name="Tritt A."/>
            <person name="Yoshinaga Y."/>
            <person name="Zwiers L.-H."/>
            <person name="Turgeon B."/>
            <person name="Goodwin S."/>
            <person name="Spatafora J."/>
            <person name="Crous P."/>
            <person name="Grigoriev I."/>
        </authorList>
    </citation>
    <scope>NUCLEOTIDE SEQUENCE</scope>
    <source>
        <strain evidence="3">CBS 110217</strain>
    </source>
</reference>
<gene>
    <name evidence="3" type="ORF">EK21DRAFT_118353</name>
</gene>
<dbReference type="Pfam" id="PF20163">
    <property type="entry name" value="DUF6536"/>
    <property type="match status" value="1"/>
</dbReference>
<evidence type="ECO:0000256" key="1">
    <source>
        <dbReference type="SAM" id="Phobius"/>
    </source>
</evidence>
<name>A0A9P4GXL2_9PLEO</name>
<keyword evidence="1" id="KW-0472">Membrane</keyword>
<protein>
    <recommendedName>
        <fullName evidence="2">DUF6536 domain-containing protein</fullName>
    </recommendedName>
</protein>
<dbReference type="AlphaFoldDB" id="A0A9P4GXL2"/>
<dbReference type="PANTHER" id="PTHR35395">
    <property type="entry name" value="DUF6536 DOMAIN-CONTAINING PROTEIN"/>
    <property type="match status" value="1"/>
</dbReference>
<feature type="transmembrane region" description="Helical" evidence="1">
    <location>
        <begin position="505"/>
        <end position="528"/>
    </location>
</feature>
<proteinExistence type="predicted"/>
<comment type="caution">
    <text evidence="3">The sequence shown here is derived from an EMBL/GenBank/DDBJ whole genome shotgun (WGS) entry which is preliminary data.</text>
</comment>
<dbReference type="OrthoDB" id="5429634at2759"/>
<accession>A0A9P4GXL2</accession>
<evidence type="ECO:0000313" key="3">
    <source>
        <dbReference type="EMBL" id="KAF2023861.1"/>
    </source>
</evidence>
<organism evidence="3 4">
    <name type="scientific">Setomelanomma holmii</name>
    <dbReference type="NCBI Taxonomy" id="210430"/>
    <lineage>
        <taxon>Eukaryota</taxon>
        <taxon>Fungi</taxon>
        <taxon>Dikarya</taxon>
        <taxon>Ascomycota</taxon>
        <taxon>Pezizomycotina</taxon>
        <taxon>Dothideomycetes</taxon>
        <taxon>Pleosporomycetidae</taxon>
        <taxon>Pleosporales</taxon>
        <taxon>Pleosporineae</taxon>
        <taxon>Phaeosphaeriaceae</taxon>
        <taxon>Setomelanomma</taxon>
    </lineage>
</organism>
<evidence type="ECO:0000313" key="4">
    <source>
        <dbReference type="Proteomes" id="UP000799777"/>
    </source>
</evidence>
<keyword evidence="1" id="KW-1133">Transmembrane helix</keyword>
<dbReference type="Proteomes" id="UP000799777">
    <property type="component" value="Unassembled WGS sequence"/>
</dbReference>
<dbReference type="EMBL" id="ML978320">
    <property type="protein sequence ID" value="KAF2023861.1"/>
    <property type="molecule type" value="Genomic_DNA"/>
</dbReference>
<keyword evidence="1" id="KW-0812">Transmembrane</keyword>
<feature type="transmembrane region" description="Helical" evidence="1">
    <location>
        <begin position="567"/>
        <end position="590"/>
    </location>
</feature>
<sequence>MGYAAGTLSSANTFSLPSHEKTQRFSGWRGGVAIAIACSSFVLLINVVCAIVAAAAGSPSGGIATAYTGDCKVSSRITTGLHLLINILSSLLLGASSYCMQRLVAPTRTEIDSAHANNKWLDIGIPSVRNLSSINRKRLALWILLAVSSIPLHLFYNSVVFGTIATNYIDILRVTPRFFTTRGGWKNDYRDYSHQYYQDIQDTVLGGRYLDCTVFENITGEECCQRYSSMYIKSGNGFVVPTPDRWQSSSSNPNSSLLATTQGINNLASIIDPSHTSYCLSEILPQRCQVQFSQTILYVVIVCNVIKLGLMVFILWRLDEETVVTVGDAVQSFIKQPDTSTSDCCLMSRYDVDKLWAKPDNRNSQRYTLERRRAWASAVSGRRWSLSLILYIATIIAAIYLLIRVKTRKWNCEVDGDWFNGVPCTGNGFGNVDFDYLLHVQLGDRANVVPYVLLANLPQAIISVLYLTYNGIFTCMLANREWASYAVKRAALRVTIPSTLQRSSYFLSLPFTYSAPLMVASILLHWFISQSIFMARTTMWQNGVQIAEDNPWSYRREAGSDLGFSDYALITSIAWGGALVLICVLVAMLFTYPKGLPIGGTNSAVISAACHVKQPDETDLRPDEDIVDRPLQWGVTIEGTREQIGHCSFSDQKVETPEEGCLYAGLEARKKIA</sequence>
<dbReference type="PANTHER" id="PTHR35395:SF1">
    <property type="entry name" value="DUF6536 DOMAIN-CONTAINING PROTEIN"/>
    <property type="match status" value="1"/>
</dbReference>
<feature type="transmembrane region" description="Helical" evidence="1">
    <location>
        <begin position="139"/>
        <end position="156"/>
    </location>
</feature>
<evidence type="ECO:0000259" key="2">
    <source>
        <dbReference type="Pfam" id="PF20163"/>
    </source>
</evidence>
<feature type="transmembrane region" description="Helical" evidence="1">
    <location>
        <begin position="384"/>
        <end position="403"/>
    </location>
</feature>
<feature type="transmembrane region" description="Helical" evidence="1">
    <location>
        <begin position="77"/>
        <end position="99"/>
    </location>
</feature>
<feature type="transmembrane region" description="Helical" evidence="1">
    <location>
        <begin position="296"/>
        <end position="316"/>
    </location>
</feature>
<feature type="transmembrane region" description="Helical" evidence="1">
    <location>
        <begin position="31"/>
        <end position="57"/>
    </location>
</feature>